<dbReference type="InterPro" id="IPR050744">
    <property type="entry name" value="AI-2_Isomerase_LsrG"/>
</dbReference>
<dbReference type="PANTHER" id="PTHR33336:SF15">
    <property type="entry name" value="ABM DOMAIN-CONTAINING PROTEIN"/>
    <property type="match status" value="1"/>
</dbReference>
<dbReference type="RefSeq" id="WP_119976677.1">
    <property type="nucleotide sequence ID" value="NZ_JBHSQA010000002.1"/>
</dbReference>
<dbReference type="InterPro" id="IPR007138">
    <property type="entry name" value="ABM_dom"/>
</dbReference>
<reference evidence="2 3" key="1">
    <citation type="submission" date="2018-09" db="EMBL/GenBank/DDBJ databases">
        <title>Novel species of Cryobacterium.</title>
        <authorList>
            <person name="Liu Q."/>
            <person name="Xin Y.-H."/>
        </authorList>
    </citation>
    <scope>NUCLEOTIDE SEQUENCE [LARGE SCALE GENOMIC DNA]</scope>
    <source>
        <strain evidence="2 3">Hh39</strain>
    </source>
</reference>
<dbReference type="PROSITE" id="PS51725">
    <property type="entry name" value="ABM"/>
    <property type="match status" value="1"/>
</dbReference>
<protein>
    <submittedName>
        <fullName evidence="2">Antibiotic biosynthesis monooxygenase</fullName>
    </submittedName>
</protein>
<evidence type="ECO:0000259" key="1">
    <source>
        <dbReference type="PROSITE" id="PS51725"/>
    </source>
</evidence>
<keyword evidence="2" id="KW-0560">Oxidoreductase</keyword>
<keyword evidence="2" id="KW-0503">Monooxygenase</keyword>
<dbReference type="Gene3D" id="3.30.70.100">
    <property type="match status" value="1"/>
</dbReference>
<feature type="domain" description="ABM" evidence="1">
    <location>
        <begin position="3"/>
        <end position="89"/>
    </location>
</feature>
<gene>
    <name evidence="2" type="ORF">D6T64_21270</name>
</gene>
<organism evidence="2 3">
    <name type="scientific">Cryobacterium melibiosiphilum</name>
    <dbReference type="NCBI Taxonomy" id="995039"/>
    <lineage>
        <taxon>Bacteria</taxon>
        <taxon>Bacillati</taxon>
        <taxon>Actinomycetota</taxon>
        <taxon>Actinomycetes</taxon>
        <taxon>Micrococcales</taxon>
        <taxon>Microbacteriaceae</taxon>
        <taxon>Cryobacterium</taxon>
    </lineage>
</organism>
<dbReference type="EMBL" id="QZVS01000097">
    <property type="protein sequence ID" value="RJT84683.1"/>
    <property type="molecule type" value="Genomic_DNA"/>
</dbReference>
<evidence type="ECO:0000313" key="3">
    <source>
        <dbReference type="Proteomes" id="UP000272015"/>
    </source>
</evidence>
<keyword evidence="3" id="KW-1185">Reference proteome</keyword>
<dbReference type="InterPro" id="IPR011008">
    <property type="entry name" value="Dimeric_a/b-barrel"/>
</dbReference>
<dbReference type="GO" id="GO:0004497">
    <property type="term" value="F:monooxygenase activity"/>
    <property type="evidence" value="ECO:0007669"/>
    <property type="project" value="UniProtKB-KW"/>
</dbReference>
<accession>A0A3A5MA25</accession>
<dbReference type="Proteomes" id="UP000272015">
    <property type="component" value="Unassembled WGS sequence"/>
</dbReference>
<dbReference type="Pfam" id="PF03992">
    <property type="entry name" value="ABM"/>
    <property type="match status" value="1"/>
</dbReference>
<proteinExistence type="predicted"/>
<evidence type="ECO:0000313" key="2">
    <source>
        <dbReference type="EMBL" id="RJT84683.1"/>
    </source>
</evidence>
<dbReference type="PANTHER" id="PTHR33336">
    <property type="entry name" value="QUINOL MONOOXYGENASE YGIN-RELATED"/>
    <property type="match status" value="1"/>
</dbReference>
<comment type="caution">
    <text evidence="2">The sequence shown here is derived from an EMBL/GenBank/DDBJ whole genome shotgun (WGS) entry which is preliminary data.</text>
</comment>
<sequence length="103" mass="10991">MSVVVVATLTPQPGKLQQILDAFALVAPKVHDEPGCELYAAHRSANHVVIIERWSEATDLAAHAAGTPMTQLNALLRGLQAEPTDVTVLENVPFGDPQKGTIQ</sequence>
<dbReference type="OrthoDB" id="5241825at2"/>
<name>A0A3A5MA25_9MICO</name>
<dbReference type="SUPFAM" id="SSF54909">
    <property type="entry name" value="Dimeric alpha+beta barrel"/>
    <property type="match status" value="1"/>
</dbReference>
<dbReference type="AlphaFoldDB" id="A0A3A5MA25"/>